<protein>
    <submittedName>
        <fullName evidence="1">Uncharacterized protein</fullName>
    </submittedName>
</protein>
<keyword evidence="2" id="KW-1185">Reference proteome</keyword>
<sequence>MLCCICRAVREVVYILLYIRTNIRPHDPTFSHRNNLHNL</sequence>
<dbReference type="Proteomes" id="UP000015091">
    <property type="component" value="Segment"/>
</dbReference>
<accession>S5MM22</accession>
<evidence type="ECO:0000313" key="2">
    <source>
        <dbReference type="Proteomes" id="UP000015091"/>
    </source>
</evidence>
<name>S5MM22_9CAUD</name>
<evidence type="ECO:0000313" key="1">
    <source>
        <dbReference type="EMBL" id="AGR46715.1"/>
    </source>
</evidence>
<reference evidence="1 2" key="1">
    <citation type="journal article" date="2014" name="Genome Announc.">
        <title>Genome Sequences of Three Novel Bacillus cereus Bacteriophages.</title>
        <authorList>
            <person name="Grose J.H."/>
            <person name="Jensen J.D."/>
            <person name="Merrill B.D."/>
            <person name="Fisher J.N."/>
            <person name="Burnett S.H."/>
            <person name="Breakwell D.P."/>
        </authorList>
    </citation>
    <scope>NUCLEOTIDE SEQUENCE [LARGE SCALE GENOMIC DNA]</scope>
</reference>
<gene>
    <name evidence="1" type="ORF">BASILISK_2</name>
</gene>
<proteinExistence type="predicted"/>
<organism evidence="1 2">
    <name type="scientific">Bacillus phage Basilisk</name>
    <dbReference type="NCBI Taxonomy" id="1296654"/>
    <lineage>
        <taxon>Viruses</taxon>
        <taxon>Duplodnaviria</taxon>
        <taxon>Heunggongvirae</taxon>
        <taxon>Uroviricota</taxon>
        <taxon>Caudoviricetes</taxon>
        <taxon>Sejongvirinae</taxon>
        <taxon>Basiliskvirus</taxon>
        <taxon>Basiliskvirus basilisk</taxon>
    </lineage>
</organism>
<dbReference type="EMBL" id="KC595511">
    <property type="protein sequence ID" value="AGR46715.1"/>
    <property type="molecule type" value="Genomic_DNA"/>
</dbReference>